<dbReference type="InterPro" id="IPR036047">
    <property type="entry name" value="F-box-like_dom_sf"/>
</dbReference>
<dbReference type="Gene3D" id="2.130.10.10">
    <property type="entry name" value="YVTN repeat-like/Quinoprotein amine dehydrogenase"/>
    <property type="match status" value="2"/>
</dbReference>
<dbReference type="VEuPathDB" id="FungiDB:HGUI_01101"/>
<feature type="repeat" description="WD" evidence="4">
    <location>
        <begin position="364"/>
        <end position="395"/>
    </location>
</feature>
<dbReference type="Gene3D" id="1.20.1280.50">
    <property type="match status" value="1"/>
</dbReference>
<dbReference type="EMBL" id="FQNF01000014">
    <property type="protein sequence ID" value="SGZ38901.1"/>
    <property type="molecule type" value="Genomic_DNA"/>
</dbReference>
<dbReference type="SUPFAM" id="SSF81383">
    <property type="entry name" value="F-box domain"/>
    <property type="match status" value="1"/>
</dbReference>
<dbReference type="AlphaFoldDB" id="A0A1L0CJD3"/>
<keyword evidence="3" id="KW-0833">Ubl conjugation pathway</keyword>
<dbReference type="GO" id="GO:0042802">
    <property type="term" value="F:identical protein binding"/>
    <property type="evidence" value="ECO:0007669"/>
    <property type="project" value="EnsemblFungi"/>
</dbReference>
<dbReference type="InterPro" id="IPR001680">
    <property type="entry name" value="WD40_rpt"/>
</dbReference>
<evidence type="ECO:0000256" key="1">
    <source>
        <dbReference type="ARBA" id="ARBA00022574"/>
    </source>
</evidence>
<dbReference type="InterPro" id="IPR015943">
    <property type="entry name" value="WD40/YVTN_repeat-like_dom_sf"/>
</dbReference>
<protein>
    <submittedName>
        <fullName evidence="7">Related to F-box protein MET30</fullName>
    </submittedName>
</protein>
<feature type="repeat" description="WD" evidence="4">
    <location>
        <begin position="466"/>
        <end position="505"/>
    </location>
</feature>
<dbReference type="InterPro" id="IPR001810">
    <property type="entry name" value="F-box_dom"/>
</dbReference>
<feature type="region of interest" description="Disordered" evidence="5">
    <location>
        <begin position="309"/>
        <end position="332"/>
    </location>
</feature>
<dbReference type="Pfam" id="PF12937">
    <property type="entry name" value="F-box-like"/>
    <property type="match status" value="1"/>
</dbReference>
<dbReference type="PANTHER" id="PTHR19872">
    <property type="entry name" value="UBIQUITIN LIGASE SPECIFICITY FACTOR/HREP PROTEIN"/>
    <property type="match status" value="1"/>
</dbReference>
<dbReference type="SUPFAM" id="SSF50978">
    <property type="entry name" value="WD40 repeat-like"/>
    <property type="match status" value="1"/>
</dbReference>
<evidence type="ECO:0000313" key="8">
    <source>
        <dbReference type="Proteomes" id="UP000183365"/>
    </source>
</evidence>
<feature type="repeat" description="WD" evidence="4">
    <location>
        <begin position="505"/>
        <end position="546"/>
    </location>
</feature>
<dbReference type="InterPro" id="IPR019775">
    <property type="entry name" value="WD40_repeat_CS"/>
</dbReference>
<dbReference type="SMART" id="SM00256">
    <property type="entry name" value="FBOX"/>
    <property type="match status" value="1"/>
</dbReference>
<accession>A0A1L0CJD3</accession>
<dbReference type="PANTHER" id="PTHR19872:SF9">
    <property type="entry name" value="UBIQUITIN-BINDING SDF UBIQUITIN LIGASE COMPLEX SUBUNIT"/>
    <property type="match status" value="1"/>
</dbReference>
<dbReference type="GO" id="GO:1990756">
    <property type="term" value="F:ubiquitin-like ligase-substrate adaptor activity"/>
    <property type="evidence" value="ECO:0007669"/>
    <property type="project" value="EnsemblFungi"/>
</dbReference>
<dbReference type="CDD" id="cd00200">
    <property type="entry name" value="WD40"/>
    <property type="match status" value="1"/>
</dbReference>
<proteinExistence type="predicted"/>
<dbReference type="Proteomes" id="UP000183365">
    <property type="component" value="Unassembled WGS sequence"/>
</dbReference>
<gene>
    <name evidence="7" type="ORF">HGUI_01101</name>
</gene>
<dbReference type="PRINTS" id="PR00320">
    <property type="entry name" value="GPROTEINBRPT"/>
</dbReference>
<dbReference type="CDD" id="cd22147">
    <property type="entry name" value="F-box_SpPof1-like"/>
    <property type="match status" value="1"/>
</dbReference>
<dbReference type="InterPro" id="IPR051075">
    <property type="entry name" value="SCF_subunit_WD-repeat"/>
</dbReference>
<evidence type="ECO:0000256" key="5">
    <source>
        <dbReference type="SAM" id="MobiDB-lite"/>
    </source>
</evidence>
<evidence type="ECO:0000256" key="3">
    <source>
        <dbReference type="ARBA" id="ARBA00022786"/>
    </source>
</evidence>
<dbReference type="Pfam" id="PF00400">
    <property type="entry name" value="WD40"/>
    <property type="match status" value="6"/>
</dbReference>
<dbReference type="GO" id="GO:0000082">
    <property type="term" value="P:G1/S transition of mitotic cell cycle"/>
    <property type="evidence" value="ECO:0007669"/>
    <property type="project" value="EnsemblFungi"/>
</dbReference>
<sequence>MSLHHKDKHTVDVSVHNDTTITNNKRKLEDIDQSNKKKIKYNNNINMKQLVLPQFNNKAQFCYRHNPINHQKNSNYHDCIKTKNNEIDIIHDKINNELSSNIDDKQKKTIEDFVKIFIKSKDNDIHSNKFNEMNQNVNHNTIDSFDKNQILSIVLNSLCSPQLSHVAETCQELIKLDFLTSLPREISIKILQYLDCQSLCMASQVSKKWQKLADDDSVWYFMCLQHIDKKCEKCGWGLPLLQMKNRRYIQNNMSFSNQNNNNSLNSRRDLLRDINIIPILSDYQSQNNTNPEDDIEEDVNCMKNDMIHKNGTSPAENNKSKKMLPPLKDSKNSSIKMRPWKTVYKERFNIEKNWRRGTVKSYSFRAHLDSVLCVKIQFGLLFTGSYDNTLAIWKIPSLSTDCYNLPSIKSNDYYKQLMQPQLLRRLTGHQDAIKTMTFNGTTLITGSLDKTIKIWNFQTGQCISTYRGHSDAVLSLDSCGTYIASGSADKTVRIWHIDSRTCFTLKGHTDWVNCVKLDYESRTCFSCSDDFCIKMWDINENKLIKNFKGHLGQVQKIVLLHLQDDVNLVTDDNCLDQNNKRINCNITDTGLKDGVKYPTHVVSCSLDSTIKIWDVKTGKCIRTQFGHVGGVWDIECDNFRIISCSRDKHTKVWDLQNGKLILNFDETDNNTEDLNNTTGNEYNHKHGAIKNCLDLGDSEFITGDDAGFIKLYNFNV</sequence>
<keyword evidence="2" id="KW-0677">Repeat</keyword>
<dbReference type="OrthoDB" id="5580488at2759"/>
<dbReference type="PROSITE" id="PS00678">
    <property type="entry name" value="WD_REPEATS_1"/>
    <property type="match status" value="2"/>
</dbReference>
<keyword evidence="1 4" id="KW-0853">WD repeat</keyword>
<dbReference type="GO" id="GO:0006357">
    <property type="term" value="P:regulation of transcription by RNA polymerase II"/>
    <property type="evidence" value="ECO:0007669"/>
    <property type="project" value="EnsemblFungi"/>
</dbReference>
<dbReference type="InterPro" id="IPR036322">
    <property type="entry name" value="WD40_repeat_dom_sf"/>
</dbReference>
<feature type="repeat" description="WD" evidence="4">
    <location>
        <begin position="601"/>
        <end position="623"/>
    </location>
</feature>
<keyword evidence="8" id="KW-1185">Reference proteome</keyword>
<dbReference type="GO" id="GO:0043130">
    <property type="term" value="F:ubiquitin binding"/>
    <property type="evidence" value="ECO:0007669"/>
    <property type="project" value="EnsemblFungi"/>
</dbReference>
<dbReference type="SMART" id="SM00320">
    <property type="entry name" value="WD40"/>
    <property type="match status" value="6"/>
</dbReference>
<dbReference type="GO" id="GO:0043224">
    <property type="term" value="C:nuclear SCF ubiquitin ligase complex"/>
    <property type="evidence" value="ECO:0007669"/>
    <property type="project" value="EnsemblFungi"/>
</dbReference>
<dbReference type="InterPro" id="IPR020472">
    <property type="entry name" value="WD40_PAC1"/>
</dbReference>
<dbReference type="GO" id="GO:0046685">
    <property type="term" value="P:response to arsenic-containing substance"/>
    <property type="evidence" value="ECO:0007669"/>
    <property type="project" value="EnsemblFungi"/>
</dbReference>
<dbReference type="PROSITE" id="PS50082">
    <property type="entry name" value="WD_REPEATS_2"/>
    <property type="match status" value="5"/>
</dbReference>
<evidence type="ECO:0000313" key="7">
    <source>
        <dbReference type="EMBL" id="SGZ38901.1"/>
    </source>
</evidence>
<reference evidence="8" key="1">
    <citation type="submission" date="2016-11" db="EMBL/GenBank/DDBJ databases">
        <authorList>
            <person name="Guldener U."/>
        </authorList>
    </citation>
    <scope>NUCLEOTIDE SEQUENCE [LARGE SCALE GENOMIC DNA]</scope>
</reference>
<dbReference type="GO" id="GO:0046686">
    <property type="term" value="P:response to cadmium ion"/>
    <property type="evidence" value="ECO:0007669"/>
    <property type="project" value="EnsemblFungi"/>
</dbReference>
<dbReference type="GO" id="GO:0140299">
    <property type="term" value="F:molecular sensor activity"/>
    <property type="evidence" value="ECO:0007669"/>
    <property type="project" value="EnsemblFungi"/>
</dbReference>
<organism evidence="7 8">
    <name type="scientific">Hanseniaspora guilliermondii</name>
    <dbReference type="NCBI Taxonomy" id="56406"/>
    <lineage>
        <taxon>Eukaryota</taxon>
        <taxon>Fungi</taxon>
        <taxon>Dikarya</taxon>
        <taxon>Ascomycota</taxon>
        <taxon>Saccharomycotina</taxon>
        <taxon>Saccharomycetes</taxon>
        <taxon>Saccharomycodales</taxon>
        <taxon>Saccharomycodaceae</taxon>
        <taxon>Hanseniaspora</taxon>
    </lineage>
</organism>
<dbReference type="PROSITE" id="PS50294">
    <property type="entry name" value="WD_REPEATS_REGION"/>
    <property type="match status" value="3"/>
</dbReference>
<dbReference type="GO" id="GO:0031146">
    <property type="term" value="P:SCF-dependent proteasomal ubiquitin-dependent protein catabolic process"/>
    <property type="evidence" value="ECO:0007669"/>
    <property type="project" value="EnsemblFungi"/>
</dbReference>
<dbReference type="PROSITE" id="PS50181">
    <property type="entry name" value="FBOX"/>
    <property type="match status" value="1"/>
</dbReference>
<feature type="repeat" description="WD" evidence="4">
    <location>
        <begin position="426"/>
        <end position="465"/>
    </location>
</feature>
<dbReference type="GO" id="GO:0000209">
    <property type="term" value="P:protein polyubiquitination"/>
    <property type="evidence" value="ECO:0007669"/>
    <property type="project" value="EnsemblFungi"/>
</dbReference>
<evidence type="ECO:0000256" key="2">
    <source>
        <dbReference type="ARBA" id="ARBA00022737"/>
    </source>
</evidence>
<evidence type="ECO:0000259" key="6">
    <source>
        <dbReference type="PROSITE" id="PS50181"/>
    </source>
</evidence>
<evidence type="ECO:0000256" key="4">
    <source>
        <dbReference type="PROSITE-ProRule" id="PRU00221"/>
    </source>
</evidence>
<name>A0A1L0CJD3_9ASCO</name>
<feature type="domain" description="F-box" evidence="6">
    <location>
        <begin position="176"/>
        <end position="222"/>
    </location>
</feature>